<feature type="signal peptide" evidence="2">
    <location>
        <begin position="1"/>
        <end position="28"/>
    </location>
</feature>
<comment type="caution">
    <text evidence="3">The sequence shown here is derived from an EMBL/GenBank/DDBJ whole genome shotgun (WGS) entry which is preliminary data.</text>
</comment>
<evidence type="ECO:0000313" key="4">
    <source>
        <dbReference type="Proteomes" id="UP001632038"/>
    </source>
</evidence>
<reference evidence="4" key="1">
    <citation type="journal article" date="2024" name="IScience">
        <title>Strigolactones Initiate the Formation of Haustorium-like Structures in Castilleja.</title>
        <authorList>
            <person name="Buerger M."/>
            <person name="Peterson D."/>
            <person name="Chory J."/>
        </authorList>
    </citation>
    <scope>NUCLEOTIDE SEQUENCE [LARGE SCALE GENOMIC DNA]</scope>
</reference>
<evidence type="ECO:0000313" key="3">
    <source>
        <dbReference type="EMBL" id="KAL3631850.1"/>
    </source>
</evidence>
<feature type="chain" id="PRO_5044767969" evidence="2">
    <location>
        <begin position="29"/>
        <end position="78"/>
    </location>
</feature>
<feature type="region of interest" description="Disordered" evidence="1">
    <location>
        <begin position="59"/>
        <end position="78"/>
    </location>
</feature>
<gene>
    <name evidence="3" type="ORF">CASFOL_024834</name>
</gene>
<dbReference type="AlphaFoldDB" id="A0ABD3CPH6"/>
<name>A0ABD3CPH6_9LAMI</name>
<dbReference type="EMBL" id="JAVIJP010000032">
    <property type="protein sequence ID" value="KAL3631850.1"/>
    <property type="molecule type" value="Genomic_DNA"/>
</dbReference>
<organism evidence="3 4">
    <name type="scientific">Castilleja foliolosa</name>
    <dbReference type="NCBI Taxonomy" id="1961234"/>
    <lineage>
        <taxon>Eukaryota</taxon>
        <taxon>Viridiplantae</taxon>
        <taxon>Streptophyta</taxon>
        <taxon>Embryophyta</taxon>
        <taxon>Tracheophyta</taxon>
        <taxon>Spermatophyta</taxon>
        <taxon>Magnoliopsida</taxon>
        <taxon>eudicotyledons</taxon>
        <taxon>Gunneridae</taxon>
        <taxon>Pentapetalae</taxon>
        <taxon>asterids</taxon>
        <taxon>lamiids</taxon>
        <taxon>Lamiales</taxon>
        <taxon>Orobanchaceae</taxon>
        <taxon>Pedicularideae</taxon>
        <taxon>Castillejinae</taxon>
        <taxon>Castilleja</taxon>
    </lineage>
</organism>
<keyword evidence="2" id="KW-0732">Signal</keyword>
<sequence length="78" mass="8161">MKGQRFGVVYFLLYIVLVLQIMINTGNADMIGECVVACTKTCASAPDVQACNASCPKPCADAADSPKPGPSTDHEVAI</sequence>
<proteinExistence type="predicted"/>
<dbReference type="Proteomes" id="UP001632038">
    <property type="component" value="Unassembled WGS sequence"/>
</dbReference>
<evidence type="ECO:0000256" key="2">
    <source>
        <dbReference type="SAM" id="SignalP"/>
    </source>
</evidence>
<evidence type="ECO:0000256" key="1">
    <source>
        <dbReference type="SAM" id="MobiDB-lite"/>
    </source>
</evidence>
<accession>A0ABD3CPH6</accession>
<keyword evidence="4" id="KW-1185">Reference proteome</keyword>
<protein>
    <submittedName>
        <fullName evidence="3">Uncharacterized protein</fullName>
    </submittedName>
</protein>